<dbReference type="GO" id="GO:0030552">
    <property type="term" value="F:cAMP binding"/>
    <property type="evidence" value="ECO:0007669"/>
    <property type="project" value="TreeGrafter"/>
</dbReference>
<dbReference type="SMART" id="SM00100">
    <property type="entry name" value="cNMP"/>
    <property type="match status" value="1"/>
</dbReference>
<dbReference type="PANTHER" id="PTHR11635">
    <property type="entry name" value="CAMP-DEPENDENT PROTEIN KINASE REGULATORY CHAIN"/>
    <property type="match status" value="1"/>
</dbReference>
<protein>
    <recommendedName>
        <fullName evidence="1">Cyclic nucleotide-binding domain-containing protein</fullName>
    </recommendedName>
</protein>
<dbReference type="GO" id="GO:0005829">
    <property type="term" value="C:cytosol"/>
    <property type="evidence" value="ECO:0007669"/>
    <property type="project" value="TreeGrafter"/>
</dbReference>
<dbReference type="SUPFAM" id="SSF51206">
    <property type="entry name" value="cAMP-binding domain-like"/>
    <property type="match status" value="1"/>
</dbReference>
<feature type="domain" description="Cyclic nucleotide-binding" evidence="1">
    <location>
        <begin position="12"/>
        <end position="118"/>
    </location>
</feature>
<dbReference type="InterPro" id="IPR000595">
    <property type="entry name" value="cNMP-bd_dom"/>
</dbReference>
<dbReference type="PANTHER" id="PTHR11635:SF152">
    <property type="entry name" value="CAMP-DEPENDENT PROTEIN KINASE TYPE I REGULATORY SUBUNIT-RELATED"/>
    <property type="match status" value="1"/>
</dbReference>
<reference evidence="2" key="1">
    <citation type="submission" date="2018-01" db="EMBL/GenBank/DDBJ databases">
        <authorList>
            <person name="Regsiter A."/>
            <person name="William W."/>
        </authorList>
    </citation>
    <scope>NUCLEOTIDE SEQUENCE</scope>
    <source>
        <strain evidence="2">TRIP AH-1</strain>
    </source>
</reference>
<dbReference type="InterPro" id="IPR018490">
    <property type="entry name" value="cNMP-bd_dom_sf"/>
</dbReference>
<gene>
    <name evidence="2" type="ORF">PITCH_A840023</name>
</gene>
<dbReference type="PROSITE" id="PS50042">
    <property type="entry name" value="CNMP_BINDING_3"/>
    <property type="match status" value="1"/>
</dbReference>
<dbReference type="GO" id="GO:0034236">
    <property type="term" value="F:protein kinase A catalytic subunit binding"/>
    <property type="evidence" value="ECO:0007669"/>
    <property type="project" value="TreeGrafter"/>
</dbReference>
<dbReference type="CDD" id="cd00038">
    <property type="entry name" value="CAP_ED"/>
    <property type="match status" value="1"/>
</dbReference>
<evidence type="ECO:0000313" key="2">
    <source>
        <dbReference type="EMBL" id="SPD76137.1"/>
    </source>
</evidence>
<dbReference type="InterPro" id="IPR050503">
    <property type="entry name" value="cAMP-dep_PK_reg_su-like"/>
</dbReference>
<dbReference type="Pfam" id="PF00027">
    <property type="entry name" value="cNMP_binding"/>
    <property type="match status" value="1"/>
</dbReference>
<dbReference type="Gene3D" id="2.60.120.10">
    <property type="entry name" value="Jelly Rolls"/>
    <property type="match status" value="1"/>
</dbReference>
<evidence type="ECO:0000259" key="1">
    <source>
        <dbReference type="PROSITE" id="PS50042"/>
    </source>
</evidence>
<dbReference type="GO" id="GO:0004862">
    <property type="term" value="F:cAMP-dependent protein kinase inhibitor activity"/>
    <property type="evidence" value="ECO:0007669"/>
    <property type="project" value="TreeGrafter"/>
</dbReference>
<dbReference type="InterPro" id="IPR014710">
    <property type="entry name" value="RmlC-like_jellyroll"/>
</dbReference>
<dbReference type="EMBL" id="OJIN01000230">
    <property type="protein sequence ID" value="SPD76137.1"/>
    <property type="molecule type" value="Genomic_DNA"/>
</dbReference>
<proteinExistence type="predicted"/>
<dbReference type="AlphaFoldDB" id="A0A445N356"/>
<accession>A0A445N356</accession>
<sequence>MGEDQIVYAYVVDEEIHPDKAVIIQEGSKSDLVFVILDGRVKIKKRTSRGTVTLATLKQGDILGEIAFLSSEEGLHSASAVASAGPVRLGLLDIHRMRREYESIDPKLKGLVRTLMERIKKTNERVCELVAEER</sequence>
<organism evidence="2">
    <name type="scientific">uncultured Desulfobacterium sp</name>
    <dbReference type="NCBI Taxonomy" id="201089"/>
    <lineage>
        <taxon>Bacteria</taxon>
        <taxon>Pseudomonadati</taxon>
        <taxon>Thermodesulfobacteriota</taxon>
        <taxon>Desulfobacteria</taxon>
        <taxon>Desulfobacterales</taxon>
        <taxon>Desulfobacteriaceae</taxon>
        <taxon>Desulfobacterium</taxon>
        <taxon>environmental samples</taxon>
    </lineage>
</organism>
<dbReference type="GO" id="GO:0005952">
    <property type="term" value="C:cAMP-dependent protein kinase complex"/>
    <property type="evidence" value="ECO:0007669"/>
    <property type="project" value="InterPro"/>
</dbReference>
<name>A0A445N356_9BACT</name>